<accession>A0A8C3CF36</accession>
<feature type="transmembrane region" description="Helical" evidence="8">
    <location>
        <begin position="212"/>
        <end position="234"/>
    </location>
</feature>
<keyword evidence="3 8" id="KW-0812">Transmembrane</keyword>
<evidence type="ECO:0000256" key="5">
    <source>
        <dbReference type="ARBA" id="ARBA00022989"/>
    </source>
</evidence>
<keyword evidence="6 8" id="KW-0472">Membrane</keyword>
<dbReference type="Pfam" id="PF01758">
    <property type="entry name" value="SBF"/>
    <property type="match status" value="1"/>
</dbReference>
<organism evidence="9 10">
    <name type="scientific">Cairina moschata</name>
    <name type="common">Muscovy duck</name>
    <dbReference type="NCBI Taxonomy" id="8855"/>
    <lineage>
        <taxon>Eukaryota</taxon>
        <taxon>Metazoa</taxon>
        <taxon>Chordata</taxon>
        <taxon>Craniata</taxon>
        <taxon>Vertebrata</taxon>
        <taxon>Euteleostomi</taxon>
        <taxon>Archelosauria</taxon>
        <taxon>Archosauria</taxon>
        <taxon>Dinosauria</taxon>
        <taxon>Saurischia</taxon>
        <taxon>Theropoda</taxon>
        <taxon>Coelurosauria</taxon>
        <taxon>Aves</taxon>
        <taxon>Neognathae</taxon>
        <taxon>Galloanserae</taxon>
        <taxon>Anseriformes</taxon>
        <taxon>Anatidae</taxon>
        <taxon>Anatinae</taxon>
        <taxon>Cairina</taxon>
    </lineage>
</organism>
<name>A0A8C3CF36_CAIMO</name>
<dbReference type="Ensembl" id="ENSCMMT00000021537.1">
    <property type="protein sequence ID" value="ENSCMMP00000019614.1"/>
    <property type="gene ID" value="ENSCMMG00000012098.1"/>
</dbReference>
<dbReference type="Proteomes" id="UP000694556">
    <property type="component" value="Chromosome 4"/>
</dbReference>
<reference evidence="9" key="1">
    <citation type="submission" date="2018-09" db="EMBL/GenBank/DDBJ databases">
        <title>Common duck and Muscovy duck high density SNP chip.</title>
        <authorList>
            <person name="Vignal A."/>
            <person name="Thebault N."/>
            <person name="Warren W.C."/>
        </authorList>
    </citation>
    <scope>NUCLEOTIDE SEQUENCE [LARGE SCALE GENOMIC DNA]</scope>
</reference>
<dbReference type="GO" id="GO:0016020">
    <property type="term" value="C:membrane"/>
    <property type="evidence" value="ECO:0007669"/>
    <property type="project" value="UniProtKB-SubCell"/>
</dbReference>
<feature type="transmembrane region" description="Helical" evidence="8">
    <location>
        <begin position="26"/>
        <end position="48"/>
    </location>
</feature>
<feature type="transmembrane region" description="Helical" evidence="8">
    <location>
        <begin position="119"/>
        <end position="140"/>
    </location>
</feature>
<evidence type="ECO:0000256" key="8">
    <source>
        <dbReference type="SAM" id="Phobius"/>
    </source>
</evidence>
<dbReference type="InterPro" id="IPR002657">
    <property type="entry name" value="BilAc:Na_symport/Acr3"/>
</dbReference>
<evidence type="ECO:0000256" key="6">
    <source>
        <dbReference type="ARBA" id="ARBA00023136"/>
    </source>
</evidence>
<sequence>MAGSEQPPAAAGADGGLGDRSLSQGLSVLVGLALCVTMLGLGCAVELGQLGQQLRRPVGVLLALLGQFVAMPLLAFLLALLFALDEVAAVAVLLCGCCPGGNLSNLMSVLVDGDMNLSIIMTASSTLLALFLMPLCLWVYSRHWINTALVQLLPLGAVSLTLGSTLLPIGLGVLVRYRHPRAADLLVKVGTPPTGRPGGVVVELMAHIPASVYAIAVLMPLAGYALGYGLATIFKMPPHCRRTVSLETGCQNVQLCTAILKLTFPPQLIGSMYMFPLLYALFQSAEAGLFVLAYKMYGRDSYKQEALGEEEDTDISYKKLKEEEVADTSYGTVTAEERGSVPMEPTQTAL</sequence>
<keyword evidence="10" id="KW-1185">Reference proteome</keyword>
<keyword evidence="5 8" id="KW-1133">Transmembrane helix</keyword>
<dbReference type="Gene3D" id="1.20.1530.20">
    <property type="match status" value="1"/>
</dbReference>
<dbReference type="GO" id="GO:0008508">
    <property type="term" value="F:bile acid:sodium symporter activity"/>
    <property type="evidence" value="ECO:0007669"/>
    <property type="project" value="TreeGrafter"/>
</dbReference>
<comment type="similarity">
    <text evidence="2">Belongs to the bile acid:sodium symporter (BASS) (TC 2.A.28) family.</text>
</comment>
<evidence type="ECO:0000313" key="10">
    <source>
        <dbReference type="Proteomes" id="UP000694556"/>
    </source>
</evidence>
<evidence type="ECO:0000256" key="2">
    <source>
        <dbReference type="ARBA" id="ARBA00006528"/>
    </source>
</evidence>
<evidence type="ECO:0000256" key="1">
    <source>
        <dbReference type="ARBA" id="ARBA00004141"/>
    </source>
</evidence>
<feature type="region of interest" description="Disordered" evidence="7">
    <location>
        <begin position="328"/>
        <end position="350"/>
    </location>
</feature>
<proteinExistence type="inferred from homology"/>
<feature type="transmembrane region" description="Helical" evidence="8">
    <location>
        <begin position="88"/>
        <end position="107"/>
    </location>
</feature>
<evidence type="ECO:0000256" key="7">
    <source>
        <dbReference type="SAM" id="MobiDB-lite"/>
    </source>
</evidence>
<dbReference type="InterPro" id="IPR038770">
    <property type="entry name" value="Na+/solute_symporter_sf"/>
</dbReference>
<protein>
    <submittedName>
        <fullName evidence="9">Solute carrier family 10 member 4</fullName>
    </submittedName>
</protein>
<comment type="subcellular location">
    <subcellularLocation>
        <location evidence="1">Membrane</location>
        <topology evidence="1">Multi-pass membrane protein</topology>
    </subcellularLocation>
</comment>
<evidence type="ECO:0000256" key="3">
    <source>
        <dbReference type="ARBA" id="ARBA00022692"/>
    </source>
</evidence>
<reference evidence="9" key="2">
    <citation type="submission" date="2025-08" db="UniProtKB">
        <authorList>
            <consortium name="Ensembl"/>
        </authorList>
    </citation>
    <scope>IDENTIFICATION</scope>
</reference>
<reference evidence="9" key="3">
    <citation type="submission" date="2025-09" db="UniProtKB">
        <authorList>
            <consortium name="Ensembl"/>
        </authorList>
    </citation>
    <scope>IDENTIFICATION</scope>
</reference>
<evidence type="ECO:0000256" key="4">
    <source>
        <dbReference type="ARBA" id="ARBA00022847"/>
    </source>
</evidence>
<dbReference type="FunFam" id="1.20.1530.20:FF:000040">
    <property type="entry name" value="Solute carrier family 10, member 4"/>
    <property type="match status" value="1"/>
</dbReference>
<feature type="transmembrane region" description="Helical" evidence="8">
    <location>
        <begin position="60"/>
        <end position="82"/>
    </location>
</feature>
<keyword evidence="4" id="KW-0813">Transport</keyword>
<dbReference type="PANTHER" id="PTHR10361:SF41">
    <property type="entry name" value="SODIUM_BILE ACID COTRANSPORTER 4"/>
    <property type="match status" value="1"/>
</dbReference>
<keyword evidence="4" id="KW-0769">Symport</keyword>
<evidence type="ECO:0000313" key="9">
    <source>
        <dbReference type="Ensembl" id="ENSCMMP00000019614.1"/>
    </source>
</evidence>
<dbReference type="PANTHER" id="PTHR10361">
    <property type="entry name" value="SODIUM-BILE ACID COTRANSPORTER"/>
    <property type="match status" value="1"/>
</dbReference>
<dbReference type="AlphaFoldDB" id="A0A8C3CF36"/>
<feature type="transmembrane region" description="Helical" evidence="8">
    <location>
        <begin position="152"/>
        <end position="175"/>
    </location>
</feature>
<dbReference type="InterPro" id="IPR004710">
    <property type="entry name" value="Bilac:Na_transpt"/>
</dbReference>
<feature type="transmembrane region" description="Helical" evidence="8">
    <location>
        <begin position="273"/>
        <end position="294"/>
    </location>
</feature>